<evidence type="ECO:0000256" key="2">
    <source>
        <dbReference type="ARBA" id="ARBA00023015"/>
    </source>
</evidence>
<dbReference type="Pfam" id="PF03466">
    <property type="entry name" value="LysR_substrate"/>
    <property type="match status" value="1"/>
</dbReference>
<comment type="similarity">
    <text evidence="1">Belongs to the LysR transcriptional regulatory family.</text>
</comment>
<dbReference type="Gene3D" id="3.40.190.10">
    <property type="entry name" value="Periplasmic binding protein-like II"/>
    <property type="match status" value="2"/>
</dbReference>
<dbReference type="SUPFAM" id="SSF53850">
    <property type="entry name" value="Periplasmic binding protein-like II"/>
    <property type="match status" value="1"/>
</dbReference>
<dbReference type="InterPro" id="IPR036388">
    <property type="entry name" value="WH-like_DNA-bd_sf"/>
</dbReference>
<dbReference type="SUPFAM" id="SSF46785">
    <property type="entry name" value="Winged helix' DNA-binding domain"/>
    <property type="match status" value="1"/>
</dbReference>
<dbReference type="Gene3D" id="1.10.10.10">
    <property type="entry name" value="Winged helix-like DNA-binding domain superfamily/Winged helix DNA-binding domain"/>
    <property type="match status" value="1"/>
</dbReference>
<accession>A0ABU8VGH3</accession>
<evidence type="ECO:0000313" key="7">
    <source>
        <dbReference type="Proteomes" id="UP001365846"/>
    </source>
</evidence>
<gene>
    <name evidence="6" type="ORF">WKW77_15860</name>
</gene>
<sequence>MMANPQLSSSLRALTLRQLRFFSVLVEEGQFGRAAKRLSITQPALSNAIKQMEKLLGAELLTRSTHRLELTPLGAEVLARTDFLVNTFDVALRDIEQTVQRGRAFVRIGVIPSASGRVAAAVGDFLQGDASRQVEFAWRDAPSNTLLAEVRSGQLDMAVAAITEPPGGLVCVDLFRDPLVLVVRRDHALAQAGEADWEAIGGERLVLFESGSMPALGDPARAQFAQGAEPYRVSYSETLYALVRGGLALGLMPKLYTSSLRDDALVVLPLRKPHIERRVVLVHLPGPMRNVMAEALIAHLRQSLPSPADSLAPRRFRPPRKRGA</sequence>
<dbReference type="CDD" id="cd05466">
    <property type="entry name" value="PBP2_LTTR_substrate"/>
    <property type="match status" value="1"/>
</dbReference>
<evidence type="ECO:0000259" key="5">
    <source>
        <dbReference type="PROSITE" id="PS50931"/>
    </source>
</evidence>
<dbReference type="EMBL" id="JBBKZU010000006">
    <property type="protein sequence ID" value="MEJ8812561.1"/>
    <property type="molecule type" value="Genomic_DNA"/>
</dbReference>
<dbReference type="Proteomes" id="UP001365846">
    <property type="component" value="Unassembled WGS sequence"/>
</dbReference>
<comment type="caution">
    <text evidence="6">The sequence shown here is derived from an EMBL/GenBank/DDBJ whole genome shotgun (WGS) entry which is preliminary data.</text>
</comment>
<keyword evidence="2" id="KW-0805">Transcription regulation</keyword>
<dbReference type="InterPro" id="IPR036390">
    <property type="entry name" value="WH_DNA-bd_sf"/>
</dbReference>
<feature type="domain" description="HTH lysR-type" evidence="5">
    <location>
        <begin position="14"/>
        <end position="71"/>
    </location>
</feature>
<name>A0ABU8VGH3_9BURK</name>
<proteinExistence type="inferred from homology"/>
<dbReference type="PANTHER" id="PTHR30346">
    <property type="entry name" value="TRANSCRIPTIONAL DUAL REGULATOR HCAR-RELATED"/>
    <property type="match status" value="1"/>
</dbReference>
<keyword evidence="4" id="KW-0804">Transcription</keyword>
<evidence type="ECO:0000313" key="6">
    <source>
        <dbReference type="EMBL" id="MEJ8812561.1"/>
    </source>
</evidence>
<evidence type="ECO:0000256" key="3">
    <source>
        <dbReference type="ARBA" id="ARBA00023125"/>
    </source>
</evidence>
<dbReference type="InterPro" id="IPR000847">
    <property type="entry name" value="LysR_HTH_N"/>
</dbReference>
<dbReference type="InterPro" id="IPR005119">
    <property type="entry name" value="LysR_subst-bd"/>
</dbReference>
<keyword evidence="7" id="KW-1185">Reference proteome</keyword>
<dbReference type="PANTHER" id="PTHR30346:SF28">
    <property type="entry name" value="HTH-TYPE TRANSCRIPTIONAL REGULATOR CYNR"/>
    <property type="match status" value="1"/>
</dbReference>
<dbReference type="Pfam" id="PF00126">
    <property type="entry name" value="HTH_1"/>
    <property type="match status" value="1"/>
</dbReference>
<evidence type="ECO:0000256" key="4">
    <source>
        <dbReference type="ARBA" id="ARBA00023163"/>
    </source>
</evidence>
<evidence type="ECO:0000256" key="1">
    <source>
        <dbReference type="ARBA" id="ARBA00009437"/>
    </source>
</evidence>
<keyword evidence="3" id="KW-0238">DNA-binding</keyword>
<dbReference type="RefSeq" id="WP_340357812.1">
    <property type="nucleotide sequence ID" value="NZ_JBBKZU010000006.1"/>
</dbReference>
<dbReference type="PROSITE" id="PS50931">
    <property type="entry name" value="HTH_LYSR"/>
    <property type="match status" value="1"/>
</dbReference>
<reference evidence="6 7" key="1">
    <citation type="submission" date="2024-03" db="EMBL/GenBank/DDBJ databases">
        <title>Novel species of the genus Variovorax.</title>
        <authorList>
            <person name="Liu Q."/>
            <person name="Xin Y.-H."/>
        </authorList>
    </citation>
    <scope>NUCLEOTIDE SEQUENCE [LARGE SCALE GENOMIC DNA]</scope>
    <source>
        <strain evidence="6 7">KACC 18899</strain>
    </source>
</reference>
<dbReference type="PRINTS" id="PR00039">
    <property type="entry name" value="HTHLYSR"/>
</dbReference>
<organism evidence="6 7">
    <name type="scientific">Variovorax ureilyticus</name>
    <dbReference type="NCBI Taxonomy" id="1836198"/>
    <lineage>
        <taxon>Bacteria</taxon>
        <taxon>Pseudomonadati</taxon>
        <taxon>Pseudomonadota</taxon>
        <taxon>Betaproteobacteria</taxon>
        <taxon>Burkholderiales</taxon>
        <taxon>Comamonadaceae</taxon>
        <taxon>Variovorax</taxon>
    </lineage>
</organism>
<protein>
    <submittedName>
        <fullName evidence="6">LysR family transcriptional regulator</fullName>
    </submittedName>
</protein>